<dbReference type="PANTHER" id="PTHR13369">
    <property type="match status" value="1"/>
</dbReference>
<keyword evidence="15" id="KW-0131">Cell cycle</keyword>
<evidence type="ECO:0000256" key="18">
    <source>
        <dbReference type="SAM" id="Phobius"/>
    </source>
</evidence>
<dbReference type="Gene3D" id="3.30.720.220">
    <property type="match status" value="1"/>
</dbReference>
<organism evidence="20 21">
    <name type="scientific">Aphidius gifuensis</name>
    <name type="common">Parasitoid wasp</name>
    <dbReference type="NCBI Taxonomy" id="684658"/>
    <lineage>
        <taxon>Eukaryota</taxon>
        <taxon>Metazoa</taxon>
        <taxon>Ecdysozoa</taxon>
        <taxon>Arthropoda</taxon>
        <taxon>Hexapoda</taxon>
        <taxon>Insecta</taxon>
        <taxon>Pterygota</taxon>
        <taxon>Neoptera</taxon>
        <taxon>Endopterygota</taxon>
        <taxon>Hymenoptera</taxon>
        <taxon>Apocrita</taxon>
        <taxon>Ichneumonoidea</taxon>
        <taxon>Braconidae</taxon>
        <taxon>Aphidiinae</taxon>
        <taxon>Aphidius</taxon>
    </lineage>
</organism>
<dbReference type="GO" id="GO:0016020">
    <property type="term" value="C:membrane"/>
    <property type="evidence" value="ECO:0007669"/>
    <property type="project" value="UniProtKB-SubCell"/>
</dbReference>
<dbReference type="InterPro" id="IPR008657">
    <property type="entry name" value="JTB"/>
</dbReference>
<dbReference type="EMBL" id="JACMRX010000002">
    <property type="protein sequence ID" value="KAF7995270.1"/>
    <property type="molecule type" value="Genomic_DNA"/>
</dbReference>
<dbReference type="Gene3D" id="3.40.50.150">
    <property type="entry name" value="Vaccinia Virus protein VP39"/>
    <property type="match status" value="1"/>
</dbReference>
<keyword evidence="10" id="KW-0498">Mitosis</keyword>
<keyword evidence="6" id="KW-0963">Cytoplasm</keyword>
<dbReference type="SUPFAM" id="SSF47616">
    <property type="entry name" value="GST C-terminal domain-like"/>
    <property type="match status" value="1"/>
</dbReference>
<dbReference type="SUPFAM" id="SSF53335">
    <property type="entry name" value="S-adenosyl-L-methionine-dependent methyltransferases"/>
    <property type="match status" value="1"/>
</dbReference>
<dbReference type="InterPro" id="IPR029063">
    <property type="entry name" value="SAM-dependent_MTases_sf"/>
</dbReference>
<protein>
    <recommendedName>
        <fullName evidence="17">Protein JTB</fullName>
    </recommendedName>
</protein>
<keyword evidence="12" id="KW-0496">Mitochondrion</keyword>
<evidence type="ECO:0000256" key="5">
    <source>
        <dbReference type="ARBA" id="ARBA00008797"/>
    </source>
</evidence>
<evidence type="ECO:0000259" key="19">
    <source>
        <dbReference type="Pfam" id="PF13679"/>
    </source>
</evidence>
<evidence type="ECO:0000256" key="12">
    <source>
        <dbReference type="ARBA" id="ARBA00023128"/>
    </source>
</evidence>
<dbReference type="CDD" id="cd02440">
    <property type="entry name" value="AdoMet_MTases"/>
    <property type="match status" value="1"/>
</dbReference>
<comment type="caution">
    <text evidence="20">The sequence shown here is derived from an EMBL/GenBank/DDBJ whole genome shotgun (WGS) entry which is preliminary data.</text>
</comment>
<keyword evidence="8 18" id="KW-0812">Transmembrane</keyword>
<dbReference type="Gene3D" id="1.20.1050.10">
    <property type="match status" value="1"/>
</dbReference>
<evidence type="ECO:0000313" key="21">
    <source>
        <dbReference type="Proteomes" id="UP000639338"/>
    </source>
</evidence>
<evidence type="ECO:0000256" key="7">
    <source>
        <dbReference type="ARBA" id="ARBA00022618"/>
    </source>
</evidence>
<dbReference type="GO" id="GO:0005819">
    <property type="term" value="C:spindle"/>
    <property type="evidence" value="ECO:0007669"/>
    <property type="project" value="UniProtKB-SubCell"/>
</dbReference>
<feature type="transmembrane region" description="Helical" evidence="18">
    <location>
        <begin position="110"/>
        <end position="130"/>
    </location>
</feature>
<dbReference type="PANTHER" id="PTHR13369:SF0">
    <property type="entry name" value="GLUTATHIONE S-TRANSFERASE C-TERMINAL DOMAIN-CONTAINING PROTEIN"/>
    <property type="match status" value="1"/>
</dbReference>
<evidence type="ECO:0000256" key="6">
    <source>
        <dbReference type="ARBA" id="ARBA00022490"/>
    </source>
</evidence>
<keyword evidence="13 18" id="KW-0472">Membrane</keyword>
<evidence type="ECO:0000313" key="20">
    <source>
        <dbReference type="EMBL" id="KAF7995270.1"/>
    </source>
</evidence>
<keyword evidence="14" id="KW-0206">Cytoskeleton</keyword>
<comment type="similarity">
    <text evidence="5">Belongs to the GSTCD family.</text>
</comment>
<dbReference type="FunFam" id="3.40.50.150:FF:000725">
    <property type="entry name" value="Glutathione S-transferase, C-terminal domain-containing"/>
    <property type="match status" value="1"/>
</dbReference>
<dbReference type="AlphaFoldDB" id="A0A835CWB5"/>
<evidence type="ECO:0000256" key="9">
    <source>
        <dbReference type="ARBA" id="ARBA00022729"/>
    </source>
</evidence>
<evidence type="ECO:0000256" key="2">
    <source>
        <dbReference type="ARBA" id="ARBA00004186"/>
    </source>
</evidence>
<keyword evidence="11 18" id="KW-1133">Transmembrane helix</keyword>
<name>A0A835CWB5_APHGI</name>
<dbReference type="Proteomes" id="UP000639338">
    <property type="component" value="Unassembled WGS sequence"/>
</dbReference>
<comment type="subcellular location">
    <subcellularLocation>
        <location evidence="3">Cytoplasm</location>
        <location evidence="3">Cytoskeleton</location>
        <location evidence="3">Microtubule organizing center</location>
        <location evidence="3">Centrosome</location>
    </subcellularLocation>
    <subcellularLocation>
        <location evidence="2">Cytoplasm</location>
        <location evidence="2">Cytoskeleton</location>
        <location evidence="2">Spindle</location>
    </subcellularLocation>
    <subcellularLocation>
        <location evidence="4">Membrane</location>
        <topology evidence="4">Single-pass type I membrane protein</topology>
    </subcellularLocation>
    <subcellularLocation>
        <location evidence="1">Mitochondrion</location>
    </subcellularLocation>
</comment>
<gene>
    <name evidence="20" type="ORF">HCN44_004742</name>
</gene>
<proteinExistence type="inferred from homology"/>
<evidence type="ECO:0000256" key="8">
    <source>
        <dbReference type="ARBA" id="ARBA00022692"/>
    </source>
</evidence>
<dbReference type="Pfam" id="PF05439">
    <property type="entry name" value="JTB"/>
    <property type="match status" value="1"/>
</dbReference>
<keyword evidence="9" id="KW-0732">Signal</keyword>
<evidence type="ECO:0000256" key="4">
    <source>
        <dbReference type="ARBA" id="ARBA00004479"/>
    </source>
</evidence>
<evidence type="ECO:0000256" key="13">
    <source>
        <dbReference type="ARBA" id="ARBA00023136"/>
    </source>
</evidence>
<feature type="domain" description="Methyltransferase" evidence="19">
    <location>
        <begin position="500"/>
        <end position="621"/>
    </location>
</feature>
<dbReference type="InterPro" id="IPR025714">
    <property type="entry name" value="Methyltranfer_dom"/>
</dbReference>
<reference evidence="20 21" key="1">
    <citation type="submission" date="2020-08" db="EMBL/GenBank/DDBJ databases">
        <title>Aphidius gifuensis genome sequencing and assembly.</title>
        <authorList>
            <person name="Du Z."/>
        </authorList>
    </citation>
    <scope>NUCLEOTIDE SEQUENCE [LARGE SCALE GENOMIC DNA]</scope>
    <source>
        <strain evidence="20">YNYX2018</strain>
        <tissue evidence="20">Adults</tissue>
    </source>
</reference>
<evidence type="ECO:0000256" key="11">
    <source>
        <dbReference type="ARBA" id="ARBA00022989"/>
    </source>
</evidence>
<evidence type="ECO:0000256" key="15">
    <source>
        <dbReference type="ARBA" id="ARBA00023306"/>
    </source>
</evidence>
<keyword evidence="21" id="KW-1185">Reference proteome</keyword>
<accession>A0A835CWB5</accession>
<dbReference type="GO" id="GO:0005739">
    <property type="term" value="C:mitochondrion"/>
    <property type="evidence" value="ECO:0007669"/>
    <property type="project" value="UniProtKB-SubCell"/>
</dbReference>
<evidence type="ECO:0000256" key="17">
    <source>
        <dbReference type="ARBA" id="ARBA00068227"/>
    </source>
</evidence>
<comment type="similarity">
    <text evidence="16">Belongs to the JTB family.</text>
</comment>
<keyword evidence="7" id="KW-0132">Cell division</keyword>
<dbReference type="FunFam" id="3.30.720.220:FF:000001">
    <property type="entry name" value="Jumping translocation breakpoint"/>
    <property type="match status" value="1"/>
</dbReference>
<evidence type="ECO:0000256" key="16">
    <source>
        <dbReference type="ARBA" id="ARBA00060886"/>
    </source>
</evidence>
<dbReference type="OrthoDB" id="206598at2759"/>
<dbReference type="InterPro" id="IPR036282">
    <property type="entry name" value="Glutathione-S-Trfase_C_sf"/>
</dbReference>
<dbReference type="GO" id="GO:0005813">
    <property type="term" value="C:centrosome"/>
    <property type="evidence" value="ECO:0007669"/>
    <property type="project" value="UniProtKB-SubCell"/>
</dbReference>
<dbReference type="Pfam" id="PF13679">
    <property type="entry name" value="Methyltransf_32"/>
    <property type="match status" value="1"/>
</dbReference>
<evidence type="ECO:0000256" key="1">
    <source>
        <dbReference type="ARBA" id="ARBA00004173"/>
    </source>
</evidence>
<dbReference type="GO" id="GO:0051301">
    <property type="term" value="P:cell division"/>
    <property type="evidence" value="ECO:0007669"/>
    <property type="project" value="UniProtKB-KW"/>
</dbReference>
<evidence type="ECO:0000256" key="3">
    <source>
        <dbReference type="ARBA" id="ARBA00004300"/>
    </source>
</evidence>
<evidence type="ECO:0000256" key="14">
    <source>
        <dbReference type="ARBA" id="ARBA00023212"/>
    </source>
</evidence>
<sequence>MIEFCTKKRMLLAITFLGGLTIVVLIVESQWTDDTTNKPYIENLEHNATCTTNGAYEIIIDCHPCTAFEIASKSIGVCIHSRYKEVLRCKTGETITRSCDRVAWLEENAFLKFEGFMFAFAVLSILSVFLREKVLRKRIIRKVARQLRSEIYQQDVDNIYLAPVETLIALFTIKYCDSKIKITLIKTNKKSNDNHNFMININDFIVDILENNETTRSVGYCQLPYLRLNKNSFIAGLCACLRQIIKLTLSENPLHHCQNLLGFKNSCLAAPSETSVWTKFCEVDLINMLNNCNEETRSKIELPETLARYEIHLSQPVRLHNIHKYTMSKKYSPNGVSTQNRNIPEHVYAEGTFMTLADIDIFICIHLFVIFMSNDKIFKAMPLVTKWYTKIMENENIKSLLNIFPMIIKSPSDIDVNFVLPNVIDQSLYQCDPKFYKTGKQAFTKQDDIDLSLDIIKNIGIKYNLEDEPFGVELNIDWNKIPFEAGPNGGELPKKRLQRKYEQLENLCKATLKLAKSGDKIVDFCAGTAHLGILVAYLRQDCRIIILENKEESLNRAKLRVKKLNLHNIDFYQCNLDYFKGNFDIGLSLHACGVATDLVIQHCIRVNAIFISCPCCYGSIKDCHNIHYPRSKIFKNSISLKNYLTLGHSADQTHDDKNHKTKQGYQCMSIIDTDRKLQAEENGYKVHLSKLVPDTCTPKNHLLVGIPEFKLTDDKTIADCFNNLCNI</sequence>
<evidence type="ECO:0000256" key="10">
    <source>
        <dbReference type="ARBA" id="ARBA00022776"/>
    </source>
</evidence>